<dbReference type="GO" id="GO:0003824">
    <property type="term" value="F:catalytic activity"/>
    <property type="evidence" value="ECO:0007669"/>
    <property type="project" value="InterPro"/>
</dbReference>
<feature type="domain" description="Endonuclease/exonuclease/phosphatase" evidence="1">
    <location>
        <begin position="25"/>
        <end position="139"/>
    </location>
</feature>
<dbReference type="EMBL" id="JABSTU010000002">
    <property type="protein sequence ID" value="KAH8036821.1"/>
    <property type="molecule type" value="Genomic_DNA"/>
</dbReference>
<dbReference type="Pfam" id="PF14529">
    <property type="entry name" value="Exo_endo_phos_2"/>
    <property type="match status" value="1"/>
</dbReference>
<evidence type="ECO:0000313" key="2">
    <source>
        <dbReference type="EMBL" id="KAH8036821.1"/>
    </source>
</evidence>
<evidence type="ECO:0000313" key="3">
    <source>
        <dbReference type="Proteomes" id="UP000821866"/>
    </source>
</evidence>
<protein>
    <recommendedName>
        <fullName evidence="1">Endonuclease/exonuclease/phosphatase domain-containing protein</fullName>
    </recommendedName>
</protein>
<dbReference type="InterPro" id="IPR036691">
    <property type="entry name" value="Endo/exonu/phosph_ase_sf"/>
</dbReference>
<accession>A0A9J6ERQ8</accession>
<dbReference type="Proteomes" id="UP000821866">
    <property type="component" value="Chromosome 10"/>
</dbReference>
<gene>
    <name evidence="2" type="ORF">HPB51_006076</name>
</gene>
<name>A0A9J6ERQ8_RHIMP</name>
<dbReference type="PANTHER" id="PTHR33273:SF4">
    <property type="entry name" value="ENDONUCLEASE_EXONUCLEASE_PHOSPHATASE DOMAIN-CONTAINING PROTEIN"/>
    <property type="match status" value="1"/>
</dbReference>
<comment type="caution">
    <text evidence="2">The sequence shown here is derived from an EMBL/GenBank/DDBJ whole genome shotgun (WGS) entry which is preliminary data.</text>
</comment>
<evidence type="ECO:0000259" key="1">
    <source>
        <dbReference type="Pfam" id="PF14529"/>
    </source>
</evidence>
<organism evidence="2 3">
    <name type="scientific">Rhipicephalus microplus</name>
    <name type="common">Cattle tick</name>
    <name type="synonym">Boophilus microplus</name>
    <dbReference type="NCBI Taxonomy" id="6941"/>
    <lineage>
        <taxon>Eukaryota</taxon>
        <taxon>Metazoa</taxon>
        <taxon>Ecdysozoa</taxon>
        <taxon>Arthropoda</taxon>
        <taxon>Chelicerata</taxon>
        <taxon>Arachnida</taxon>
        <taxon>Acari</taxon>
        <taxon>Parasitiformes</taxon>
        <taxon>Ixodida</taxon>
        <taxon>Ixodoidea</taxon>
        <taxon>Ixodidae</taxon>
        <taxon>Rhipicephalinae</taxon>
        <taxon>Rhipicephalus</taxon>
        <taxon>Boophilus</taxon>
    </lineage>
</organism>
<reference evidence="2" key="1">
    <citation type="journal article" date="2020" name="Cell">
        <title>Large-Scale Comparative Analyses of Tick Genomes Elucidate Their Genetic Diversity and Vector Capacities.</title>
        <authorList>
            <consortium name="Tick Genome and Microbiome Consortium (TIGMIC)"/>
            <person name="Jia N."/>
            <person name="Wang J."/>
            <person name="Shi W."/>
            <person name="Du L."/>
            <person name="Sun Y."/>
            <person name="Zhan W."/>
            <person name="Jiang J.F."/>
            <person name="Wang Q."/>
            <person name="Zhang B."/>
            <person name="Ji P."/>
            <person name="Bell-Sakyi L."/>
            <person name="Cui X.M."/>
            <person name="Yuan T.T."/>
            <person name="Jiang B.G."/>
            <person name="Yang W.F."/>
            <person name="Lam T.T."/>
            <person name="Chang Q.C."/>
            <person name="Ding S.J."/>
            <person name="Wang X.J."/>
            <person name="Zhu J.G."/>
            <person name="Ruan X.D."/>
            <person name="Zhao L."/>
            <person name="Wei J.T."/>
            <person name="Ye R.Z."/>
            <person name="Que T.C."/>
            <person name="Du C.H."/>
            <person name="Zhou Y.H."/>
            <person name="Cheng J.X."/>
            <person name="Dai P.F."/>
            <person name="Guo W.B."/>
            <person name="Han X.H."/>
            <person name="Huang E.J."/>
            <person name="Li L.F."/>
            <person name="Wei W."/>
            <person name="Gao Y.C."/>
            <person name="Liu J.Z."/>
            <person name="Shao H.Z."/>
            <person name="Wang X."/>
            <person name="Wang C.C."/>
            <person name="Yang T.C."/>
            <person name="Huo Q.B."/>
            <person name="Li W."/>
            <person name="Chen H.Y."/>
            <person name="Chen S.E."/>
            <person name="Zhou L.G."/>
            <person name="Ni X.B."/>
            <person name="Tian J.H."/>
            <person name="Sheng Y."/>
            <person name="Liu T."/>
            <person name="Pan Y.S."/>
            <person name="Xia L.Y."/>
            <person name="Li J."/>
            <person name="Zhao F."/>
            <person name="Cao W.C."/>
        </authorList>
    </citation>
    <scope>NUCLEOTIDE SEQUENCE</scope>
    <source>
        <strain evidence="2">Rmic-2018</strain>
    </source>
</reference>
<dbReference type="AlphaFoldDB" id="A0A9J6ERQ8"/>
<reference evidence="2" key="2">
    <citation type="submission" date="2021-09" db="EMBL/GenBank/DDBJ databases">
        <authorList>
            <person name="Jia N."/>
            <person name="Wang J."/>
            <person name="Shi W."/>
            <person name="Du L."/>
            <person name="Sun Y."/>
            <person name="Zhan W."/>
            <person name="Jiang J."/>
            <person name="Wang Q."/>
            <person name="Zhang B."/>
            <person name="Ji P."/>
            <person name="Sakyi L.B."/>
            <person name="Cui X."/>
            <person name="Yuan T."/>
            <person name="Jiang B."/>
            <person name="Yang W."/>
            <person name="Lam T.T.-Y."/>
            <person name="Chang Q."/>
            <person name="Ding S."/>
            <person name="Wang X."/>
            <person name="Zhu J."/>
            <person name="Ruan X."/>
            <person name="Zhao L."/>
            <person name="Wei J."/>
            <person name="Que T."/>
            <person name="Du C."/>
            <person name="Cheng J."/>
            <person name="Dai P."/>
            <person name="Han X."/>
            <person name="Huang E."/>
            <person name="Gao Y."/>
            <person name="Liu J."/>
            <person name="Shao H."/>
            <person name="Ye R."/>
            <person name="Li L."/>
            <person name="Wei W."/>
            <person name="Wang X."/>
            <person name="Wang C."/>
            <person name="Huo Q."/>
            <person name="Li W."/>
            <person name="Guo W."/>
            <person name="Chen H."/>
            <person name="Chen S."/>
            <person name="Zhou L."/>
            <person name="Zhou L."/>
            <person name="Ni X."/>
            <person name="Tian J."/>
            <person name="Zhou Y."/>
            <person name="Sheng Y."/>
            <person name="Liu T."/>
            <person name="Pan Y."/>
            <person name="Xia L."/>
            <person name="Li J."/>
            <person name="Zhao F."/>
            <person name="Cao W."/>
        </authorList>
    </citation>
    <scope>NUCLEOTIDE SEQUENCE</scope>
    <source>
        <strain evidence="2">Rmic-2018</strain>
        <tissue evidence="2">Larvae</tissue>
    </source>
</reference>
<dbReference type="VEuPathDB" id="VectorBase:LOC119179191"/>
<keyword evidence="3" id="KW-1185">Reference proteome</keyword>
<dbReference type="PANTHER" id="PTHR33273">
    <property type="entry name" value="DOMAIN-CONTAINING PROTEIN, PUTATIVE-RELATED"/>
    <property type="match status" value="1"/>
</dbReference>
<dbReference type="Gene3D" id="3.60.10.10">
    <property type="entry name" value="Endonuclease/exonuclease/phosphatase"/>
    <property type="match status" value="1"/>
</dbReference>
<dbReference type="SUPFAM" id="SSF56219">
    <property type="entry name" value="DNase I-like"/>
    <property type="match status" value="1"/>
</dbReference>
<proteinExistence type="predicted"/>
<dbReference type="InterPro" id="IPR005135">
    <property type="entry name" value="Endo/exonuclease/phosphatase"/>
</dbReference>
<sequence length="178" mass="20481">MQLKTDIEHIVVEIIPTRKTQQSLCLANLYSPPLEQLHQYDHFVHELRQMVNSNEQVLFGDFNAPHVAWGYQCTIKKRARLHDAARQHGLMLMNDLLDPTRVSNSVSRDTNPDLMFARDVQNATWTRLPDTLGSDHHIIHIEVEQAHHSFKTGKARLTYWTANKNYLDGGSTTQDIEA</sequence>